<protein>
    <submittedName>
        <fullName evidence="2">Uncharacterized protein</fullName>
    </submittedName>
</protein>
<name>A0A453KDG4_AEGTS</name>
<organism evidence="2 3">
    <name type="scientific">Aegilops tauschii subsp. strangulata</name>
    <name type="common">Goatgrass</name>
    <dbReference type="NCBI Taxonomy" id="200361"/>
    <lineage>
        <taxon>Eukaryota</taxon>
        <taxon>Viridiplantae</taxon>
        <taxon>Streptophyta</taxon>
        <taxon>Embryophyta</taxon>
        <taxon>Tracheophyta</taxon>
        <taxon>Spermatophyta</taxon>
        <taxon>Magnoliopsida</taxon>
        <taxon>Liliopsida</taxon>
        <taxon>Poales</taxon>
        <taxon>Poaceae</taxon>
        <taxon>BOP clade</taxon>
        <taxon>Pooideae</taxon>
        <taxon>Triticodae</taxon>
        <taxon>Triticeae</taxon>
        <taxon>Triticinae</taxon>
        <taxon>Aegilops</taxon>
    </lineage>
</organism>
<reference evidence="2" key="4">
    <citation type="submission" date="2019-03" db="UniProtKB">
        <authorList>
            <consortium name="EnsemblPlants"/>
        </authorList>
    </citation>
    <scope>IDENTIFICATION</scope>
</reference>
<feature type="region of interest" description="Disordered" evidence="1">
    <location>
        <begin position="73"/>
        <end position="102"/>
    </location>
</feature>
<proteinExistence type="predicted"/>
<reference evidence="3" key="1">
    <citation type="journal article" date="2014" name="Science">
        <title>Ancient hybridizations among the ancestral genomes of bread wheat.</title>
        <authorList>
            <consortium name="International Wheat Genome Sequencing Consortium,"/>
            <person name="Marcussen T."/>
            <person name="Sandve S.R."/>
            <person name="Heier L."/>
            <person name="Spannagl M."/>
            <person name="Pfeifer M."/>
            <person name="Jakobsen K.S."/>
            <person name="Wulff B.B."/>
            <person name="Steuernagel B."/>
            <person name="Mayer K.F."/>
            <person name="Olsen O.A."/>
        </authorList>
    </citation>
    <scope>NUCLEOTIDE SEQUENCE [LARGE SCALE GENOMIC DNA]</scope>
    <source>
        <strain evidence="3">cv. AL8/78</strain>
    </source>
</reference>
<feature type="compositionally biased region" description="Basic and acidic residues" evidence="1">
    <location>
        <begin position="74"/>
        <end position="83"/>
    </location>
</feature>
<reference evidence="3" key="2">
    <citation type="journal article" date="2017" name="Nat. Plants">
        <title>The Aegilops tauschii genome reveals multiple impacts of transposons.</title>
        <authorList>
            <person name="Zhao G."/>
            <person name="Zou C."/>
            <person name="Li K."/>
            <person name="Wang K."/>
            <person name="Li T."/>
            <person name="Gao L."/>
            <person name="Zhang X."/>
            <person name="Wang H."/>
            <person name="Yang Z."/>
            <person name="Liu X."/>
            <person name="Jiang W."/>
            <person name="Mao L."/>
            <person name="Kong X."/>
            <person name="Jiao Y."/>
            <person name="Jia J."/>
        </authorList>
    </citation>
    <scope>NUCLEOTIDE SEQUENCE [LARGE SCALE GENOMIC DNA]</scope>
    <source>
        <strain evidence="3">cv. AL8/78</strain>
    </source>
</reference>
<evidence type="ECO:0000313" key="2">
    <source>
        <dbReference type="EnsemblPlants" id="AET5Gv20382900.1"/>
    </source>
</evidence>
<sequence length="184" mass="21360">MSISRQHDTWVAVGPDQIVAHMEDVLMKEFWEILSKYNLHHILALTLECLIKHRLFLPPEPWHMYLGNLSRNQAQREHEETARPHIGRAAGRRSHEDDPNDRWISTLEDGAAARVRRGGVGGDRRLRRRLELQLGFAEEAFVEAKGQGGGRNRNYGLPRRLAEAEGRDGGRNQMMQRWRLEDRE</sequence>
<keyword evidence="3" id="KW-1185">Reference proteome</keyword>
<dbReference type="EnsemblPlants" id="AET5Gv20382900.1">
    <property type="protein sequence ID" value="AET5Gv20382900.1"/>
    <property type="gene ID" value="AET5Gv20382900"/>
</dbReference>
<accession>A0A453KDG4</accession>
<evidence type="ECO:0000256" key="1">
    <source>
        <dbReference type="SAM" id="MobiDB-lite"/>
    </source>
</evidence>
<dbReference type="Gramene" id="AET5Gv20382900.1">
    <property type="protein sequence ID" value="AET5Gv20382900.1"/>
    <property type="gene ID" value="AET5Gv20382900"/>
</dbReference>
<feature type="region of interest" description="Disordered" evidence="1">
    <location>
        <begin position="164"/>
        <end position="184"/>
    </location>
</feature>
<dbReference type="Proteomes" id="UP000015105">
    <property type="component" value="Chromosome 5D"/>
</dbReference>
<evidence type="ECO:0000313" key="3">
    <source>
        <dbReference type="Proteomes" id="UP000015105"/>
    </source>
</evidence>
<reference evidence="2" key="5">
    <citation type="journal article" date="2021" name="G3 (Bethesda)">
        <title>Aegilops tauschii genome assembly Aet v5.0 features greater sequence contiguity and improved annotation.</title>
        <authorList>
            <person name="Wang L."/>
            <person name="Zhu T."/>
            <person name="Rodriguez J.C."/>
            <person name="Deal K.R."/>
            <person name="Dubcovsky J."/>
            <person name="McGuire P.E."/>
            <person name="Lux T."/>
            <person name="Spannagl M."/>
            <person name="Mayer K.F.X."/>
            <person name="Baldrich P."/>
            <person name="Meyers B.C."/>
            <person name="Huo N."/>
            <person name="Gu Y.Q."/>
            <person name="Zhou H."/>
            <person name="Devos K.M."/>
            <person name="Bennetzen J.L."/>
            <person name="Unver T."/>
            <person name="Budak H."/>
            <person name="Gulick P.J."/>
            <person name="Galiba G."/>
            <person name="Kalapos B."/>
            <person name="Nelson D.R."/>
            <person name="Li P."/>
            <person name="You F.M."/>
            <person name="Luo M.C."/>
            <person name="Dvorak J."/>
        </authorList>
    </citation>
    <scope>NUCLEOTIDE SEQUENCE [LARGE SCALE GENOMIC DNA]</scope>
    <source>
        <strain evidence="2">cv. AL8/78</strain>
    </source>
</reference>
<dbReference type="AlphaFoldDB" id="A0A453KDG4"/>
<reference evidence="2" key="3">
    <citation type="journal article" date="2017" name="Nature">
        <title>Genome sequence of the progenitor of the wheat D genome Aegilops tauschii.</title>
        <authorList>
            <person name="Luo M.C."/>
            <person name="Gu Y.Q."/>
            <person name="Puiu D."/>
            <person name="Wang H."/>
            <person name="Twardziok S.O."/>
            <person name="Deal K.R."/>
            <person name="Huo N."/>
            <person name="Zhu T."/>
            <person name="Wang L."/>
            <person name="Wang Y."/>
            <person name="McGuire P.E."/>
            <person name="Liu S."/>
            <person name="Long H."/>
            <person name="Ramasamy R.K."/>
            <person name="Rodriguez J.C."/>
            <person name="Van S.L."/>
            <person name="Yuan L."/>
            <person name="Wang Z."/>
            <person name="Xia Z."/>
            <person name="Xiao L."/>
            <person name="Anderson O.D."/>
            <person name="Ouyang S."/>
            <person name="Liang Y."/>
            <person name="Zimin A.V."/>
            <person name="Pertea G."/>
            <person name="Qi P."/>
            <person name="Bennetzen J.L."/>
            <person name="Dai X."/>
            <person name="Dawson M.W."/>
            <person name="Muller H.G."/>
            <person name="Kugler K."/>
            <person name="Rivarola-Duarte L."/>
            <person name="Spannagl M."/>
            <person name="Mayer K.F.X."/>
            <person name="Lu F.H."/>
            <person name="Bevan M.W."/>
            <person name="Leroy P."/>
            <person name="Li P."/>
            <person name="You F.M."/>
            <person name="Sun Q."/>
            <person name="Liu Z."/>
            <person name="Lyons E."/>
            <person name="Wicker T."/>
            <person name="Salzberg S.L."/>
            <person name="Devos K.M."/>
            <person name="Dvorak J."/>
        </authorList>
    </citation>
    <scope>NUCLEOTIDE SEQUENCE [LARGE SCALE GENOMIC DNA]</scope>
    <source>
        <strain evidence="2">cv. AL8/78</strain>
    </source>
</reference>